<dbReference type="RefSeq" id="WP_316792300.1">
    <property type="nucleotide sequence ID" value="NZ_CP053540.1"/>
</dbReference>
<dbReference type="AlphaFoldDB" id="A0AA97BCU0"/>
<evidence type="ECO:0000313" key="2">
    <source>
        <dbReference type="EMBL" id="WOB43121.1"/>
    </source>
</evidence>
<protein>
    <submittedName>
        <fullName evidence="2">Uncharacterized protein</fullName>
    </submittedName>
</protein>
<gene>
    <name evidence="2" type="ORF">HNI00_08095</name>
</gene>
<name>A0AA97BCU0_9CYAN</name>
<feature type="compositionally biased region" description="Basic and acidic residues" evidence="1">
    <location>
        <begin position="17"/>
        <end position="34"/>
    </location>
</feature>
<sequence length="49" mass="5476">MLGEPGKFFISRFYTCGRDDRDQGDRGQGDRSQGDRPYSASPCTFGRSP</sequence>
<feature type="region of interest" description="Disordered" evidence="1">
    <location>
        <begin position="14"/>
        <end position="49"/>
    </location>
</feature>
<dbReference type="KEGG" id="tog:HNI00_08095"/>
<proteinExistence type="predicted"/>
<dbReference type="EMBL" id="CP053540">
    <property type="protein sequence ID" value="WOB43121.1"/>
    <property type="molecule type" value="Genomic_DNA"/>
</dbReference>
<evidence type="ECO:0000256" key="1">
    <source>
        <dbReference type="SAM" id="MobiDB-lite"/>
    </source>
</evidence>
<accession>A0AA97BCU0</accession>
<organism evidence="2">
    <name type="scientific">Thermoleptolyngbya oregonensis NK1-22</name>
    <dbReference type="NCBI Taxonomy" id="2547457"/>
    <lineage>
        <taxon>Bacteria</taxon>
        <taxon>Bacillati</taxon>
        <taxon>Cyanobacteriota</taxon>
        <taxon>Cyanophyceae</taxon>
        <taxon>Oculatellales</taxon>
        <taxon>Oculatellaceae</taxon>
        <taxon>Thermoleptolyngbya</taxon>
    </lineage>
</organism>
<reference evidence="2" key="1">
    <citation type="submission" date="2020-05" db="EMBL/GenBank/DDBJ databases">
        <authorList>
            <person name="Zhu T."/>
            <person name="Keshari N."/>
            <person name="Lu X."/>
        </authorList>
    </citation>
    <scope>NUCLEOTIDE SEQUENCE</scope>
    <source>
        <strain evidence="2">NK1-22</strain>
    </source>
</reference>